<evidence type="ECO:0000256" key="5">
    <source>
        <dbReference type="ARBA" id="ARBA00022475"/>
    </source>
</evidence>
<accession>A0AAD3NMN8</accession>
<evidence type="ECO:0000256" key="6">
    <source>
        <dbReference type="ARBA" id="ARBA00022525"/>
    </source>
</evidence>
<dbReference type="GO" id="GO:0009986">
    <property type="term" value="C:cell surface"/>
    <property type="evidence" value="ECO:0007669"/>
    <property type="project" value="TreeGrafter"/>
</dbReference>
<reference evidence="17" key="1">
    <citation type="submission" date="2022-08" db="EMBL/GenBank/DDBJ databases">
        <title>Genome sequencing of akame (Lates japonicus).</title>
        <authorList>
            <person name="Hashiguchi Y."/>
            <person name="Takahashi H."/>
        </authorList>
    </citation>
    <scope>NUCLEOTIDE SEQUENCE</scope>
    <source>
        <strain evidence="17">Kochi</strain>
    </source>
</reference>
<keyword evidence="12" id="KW-0325">Glycoprotein</keyword>
<dbReference type="AlphaFoldDB" id="A0AAD3NMN8"/>
<evidence type="ECO:0000256" key="10">
    <source>
        <dbReference type="ARBA" id="ARBA00023136"/>
    </source>
</evidence>
<evidence type="ECO:0000256" key="15">
    <source>
        <dbReference type="RuleBase" id="RU003518"/>
    </source>
</evidence>
<keyword evidence="5" id="KW-1003">Cell membrane</keyword>
<evidence type="ECO:0000256" key="9">
    <source>
        <dbReference type="ARBA" id="ARBA00022974"/>
    </source>
</evidence>
<dbReference type="GO" id="GO:0016477">
    <property type="term" value="P:cell migration"/>
    <property type="evidence" value="ECO:0007669"/>
    <property type="project" value="TreeGrafter"/>
</dbReference>
<evidence type="ECO:0000256" key="11">
    <source>
        <dbReference type="ARBA" id="ARBA00023157"/>
    </source>
</evidence>
<dbReference type="PANTHER" id="PTHR10822">
    <property type="entry name" value="GLYPICAN"/>
    <property type="match status" value="1"/>
</dbReference>
<dbReference type="InterPro" id="IPR001863">
    <property type="entry name" value="Glypican"/>
</dbReference>
<evidence type="ECO:0000256" key="12">
    <source>
        <dbReference type="ARBA" id="ARBA00023180"/>
    </source>
</evidence>
<keyword evidence="18" id="KW-1185">Reference proteome</keyword>
<keyword evidence="10 16" id="KW-0472">Membrane</keyword>
<evidence type="ECO:0000256" key="16">
    <source>
        <dbReference type="RuleBase" id="RU003519"/>
    </source>
</evidence>
<evidence type="ECO:0000256" key="7">
    <source>
        <dbReference type="ARBA" id="ARBA00022622"/>
    </source>
</evidence>
<comment type="subcellular location">
    <subcellularLocation>
        <location evidence="2 16">Cell membrane</location>
        <topology evidence="2 16">Lipid-anchor</topology>
        <topology evidence="2 16">GPI-anchor</topology>
    </subcellularLocation>
    <subcellularLocation>
        <location evidence="1">Secreted</location>
        <location evidence="1">Extracellular space</location>
    </subcellularLocation>
</comment>
<protein>
    <recommendedName>
        <fullName evidence="4">Glypican-1</fullName>
    </recommendedName>
</protein>
<dbReference type="GO" id="GO:1905475">
    <property type="term" value="P:regulation of protein localization to membrane"/>
    <property type="evidence" value="ECO:0007669"/>
    <property type="project" value="TreeGrafter"/>
</dbReference>
<organism evidence="17 18">
    <name type="scientific">Lates japonicus</name>
    <name type="common">Japanese lates</name>
    <dbReference type="NCBI Taxonomy" id="270547"/>
    <lineage>
        <taxon>Eukaryota</taxon>
        <taxon>Metazoa</taxon>
        <taxon>Chordata</taxon>
        <taxon>Craniata</taxon>
        <taxon>Vertebrata</taxon>
        <taxon>Euteleostomi</taxon>
        <taxon>Actinopterygii</taxon>
        <taxon>Neopterygii</taxon>
        <taxon>Teleostei</taxon>
        <taxon>Neoteleostei</taxon>
        <taxon>Acanthomorphata</taxon>
        <taxon>Carangaria</taxon>
        <taxon>Carangaria incertae sedis</taxon>
        <taxon>Centropomidae</taxon>
        <taxon>Lates</taxon>
    </lineage>
</organism>
<dbReference type="GO" id="GO:0005886">
    <property type="term" value="C:plasma membrane"/>
    <property type="evidence" value="ECO:0007669"/>
    <property type="project" value="UniProtKB-SubCell"/>
</dbReference>
<keyword evidence="6" id="KW-0964">Secreted</keyword>
<keyword evidence="13 16" id="KW-0357">Heparan sulfate</keyword>
<dbReference type="GO" id="GO:0098552">
    <property type="term" value="C:side of membrane"/>
    <property type="evidence" value="ECO:0007669"/>
    <property type="project" value="UniProtKB-KW"/>
</dbReference>
<dbReference type="EMBL" id="BRZM01002317">
    <property type="protein sequence ID" value="GLD74555.1"/>
    <property type="molecule type" value="Genomic_DNA"/>
</dbReference>
<keyword evidence="7 16" id="KW-0336">GPI-anchor</keyword>
<dbReference type="Pfam" id="PF01153">
    <property type="entry name" value="Glypican"/>
    <property type="match status" value="1"/>
</dbReference>
<gene>
    <name evidence="17" type="ORF">AKAME5_002588600</name>
</gene>
<comment type="caution">
    <text evidence="17">The sequence shown here is derived from an EMBL/GenBank/DDBJ whole genome shotgun (WGS) entry which is preliminary data.</text>
</comment>
<evidence type="ECO:0000256" key="14">
    <source>
        <dbReference type="ARBA" id="ARBA00023288"/>
    </source>
</evidence>
<evidence type="ECO:0000313" key="17">
    <source>
        <dbReference type="EMBL" id="GLD74555.1"/>
    </source>
</evidence>
<dbReference type="Proteomes" id="UP001279410">
    <property type="component" value="Unassembled WGS sequence"/>
</dbReference>
<dbReference type="GO" id="GO:0005576">
    <property type="term" value="C:extracellular region"/>
    <property type="evidence" value="ECO:0007669"/>
    <property type="project" value="UniProtKB-SubCell"/>
</dbReference>
<evidence type="ECO:0000256" key="13">
    <source>
        <dbReference type="ARBA" id="ARBA00023207"/>
    </source>
</evidence>
<sequence>MGLPGQPNDPGPEWQNLRWCLVFNTEPNLDVVLLHPARIYWGCSPPAGKHGHFHDKVYQARVELLVNQGQEVPPLMTRREEEWLLTASRYKPSRLRTQTGDAAEGDATVLDQLPSTLQQTSCRRHQWINAGMQHHKARYLPEVMGDGLANQINNPEVELDITKPDMMIRQQIMQLKIMSNRLKNAMDGNDVDFQDASDDISGSGSGMCVGGQCPRNRPGLYAYSPDNNRVRGAATSQACLCSLTLLLPLVILLLQR</sequence>
<proteinExistence type="inferred from homology"/>
<dbReference type="PANTHER" id="PTHR10822:SF8">
    <property type="entry name" value="GLYPICAN-1"/>
    <property type="match status" value="1"/>
</dbReference>
<keyword evidence="11" id="KW-1015">Disulfide bond</keyword>
<comment type="function">
    <text evidence="16">Cell surface proteoglycan.</text>
</comment>
<evidence type="ECO:0000256" key="8">
    <source>
        <dbReference type="ARBA" id="ARBA00022729"/>
    </source>
</evidence>
<dbReference type="GO" id="GO:0045202">
    <property type="term" value="C:synapse"/>
    <property type="evidence" value="ECO:0007669"/>
    <property type="project" value="TreeGrafter"/>
</dbReference>
<name>A0AAD3NMN8_LATJO</name>
<keyword evidence="14 16" id="KW-0449">Lipoprotein</keyword>
<comment type="similarity">
    <text evidence="3 15">Belongs to the glypican family.</text>
</comment>
<evidence type="ECO:0000313" key="18">
    <source>
        <dbReference type="Proteomes" id="UP001279410"/>
    </source>
</evidence>
<keyword evidence="8" id="KW-0732">Signal</keyword>
<evidence type="ECO:0000256" key="3">
    <source>
        <dbReference type="ARBA" id="ARBA00010260"/>
    </source>
</evidence>
<evidence type="ECO:0000256" key="1">
    <source>
        <dbReference type="ARBA" id="ARBA00004239"/>
    </source>
</evidence>
<dbReference type="GO" id="GO:0040037">
    <property type="term" value="P:negative regulation of fibroblast growth factor receptor signaling pathway"/>
    <property type="evidence" value="ECO:0007669"/>
    <property type="project" value="TreeGrafter"/>
</dbReference>
<dbReference type="GO" id="GO:0017134">
    <property type="term" value="F:fibroblast growth factor binding"/>
    <property type="evidence" value="ECO:0007669"/>
    <property type="project" value="TreeGrafter"/>
</dbReference>
<keyword evidence="9 16" id="KW-0654">Proteoglycan</keyword>
<evidence type="ECO:0000256" key="2">
    <source>
        <dbReference type="ARBA" id="ARBA00004609"/>
    </source>
</evidence>
<evidence type="ECO:0000256" key="4">
    <source>
        <dbReference type="ARBA" id="ARBA00014714"/>
    </source>
</evidence>